<dbReference type="GeneID" id="19527241"/>
<reference evidence="2 3" key="1">
    <citation type="submission" date="2014-01" db="EMBL/GenBank/DDBJ databases">
        <authorList>
            <person name="Schneider V.M."/>
            <person name="Bowman C.A."/>
            <person name="Russell D.A."/>
            <person name="Pope W.H."/>
            <person name="Jacobs-Sera D."/>
            <person name="Hendrix R.W."/>
            <person name="Hatfull G.F."/>
        </authorList>
    </citation>
    <scope>NUCLEOTIDE SEQUENCE [LARGE SCALE GENOMIC DNA]</scope>
</reference>
<keyword evidence="3" id="KW-1185">Reference proteome</keyword>
<dbReference type="EMBL" id="KJ194582">
    <property type="protein sequence ID" value="AHN84072.1"/>
    <property type="molecule type" value="Genomic_DNA"/>
</dbReference>
<evidence type="ECO:0000313" key="2">
    <source>
        <dbReference type="EMBL" id="AHN84072.1"/>
    </source>
</evidence>
<dbReference type="KEGG" id="vg:19527241"/>
<keyword evidence="1" id="KW-1133">Transmembrane helix</keyword>
<dbReference type="RefSeq" id="YP_009035956.1">
    <property type="nucleotide sequence ID" value="NC_024209.1"/>
</dbReference>
<evidence type="ECO:0000313" key="3">
    <source>
        <dbReference type="Proteomes" id="UP000019737"/>
    </source>
</evidence>
<name>X2KN86_9CAUD</name>
<organism evidence="2 3">
    <name type="scientific">Mycobacterium phage Hawkeye</name>
    <dbReference type="NCBI Taxonomy" id="1458711"/>
    <lineage>
        <taxon>Viruses</taxon>
        <taxon>Duplodnaviria</taxon>
        <taxon>Heunggongvirae</taxon>
        <taxon>Uroviricota</taxon>
        <taxon>Caudoviricetes</taxon>
        <taxon>Dclasvirinae</taxon>
        <taxon>Hawkeyevirus</taxon>
        <taxon>Hawkeyevirus hawkeye</taxon>
    </lineage>
</organism>
<gene>
    <name evidence="2" type="primary">61</name>
    <name evidence="2" type="ORF">PBI_HAWKEYE_61</name>
</gene>
<sequence>MWWEHWWSVAGMIAWIGFIVVFVREF</sequence>
<protein>
    <submittedName>
        <fullName evidence="2">Uncharacterized protein</fullName>
    </submittedName>
</protein>
<feature type="transmembrane region" description="Helical" evidence="1">
    <location>
        <begin position="6"/>
        <end position="23"/>
    </location>
</feature>
<evidence type="ECO:0000256" key="1">
    <source>
        <dbReference type="SAM" id="Phobius"/>
    </source>
</evidence>
<dbReference type="Proteomes" id="UP000019737">
    <property type="component" value="Segment"/>
</dbReference>
<proteinExistence type="predicted"/>
<accession>X2KN86</accession>
<keyword evidence="1" id="KW-0472">Membrane</keyword>
<keyword evidence="1" id="KW-0812">Transmembrane</keyword>